<organism evidence="1 2">
    <name type="scientific">Caloranaerobacter azorensis H53214</name>
    <dbReference type="NCBI Taxonomy" id="1156417"/>
    <lineage>
        <taxon>Bacteria</taxon>
        <taxon>Bacillati</taxon>
        <taxon>Bacillota</taxon>
        <taxon>Tissierellia</taxon>
        <taxon>Tissierellales</taxon>
        <taxon>Thermohalobacteraceae</taxon>
        <taxon>Caloranaerobacter</taxon>
    </lineage>
</organism>
<accession>A0A096DJZ2</accession>
<dbReference type="Proteomes" id="UP000029622">
    <property type="component" value="Unassembled WGS sequence"/>
</dbReference>
<dbReference type="STRING" id="1156417.Y919_11220"/>
<dbReference type="InterPro" id="IPR025984">
    <property type="entry name" value="DCTPP"/>
</dbReference>
<dbReference type="AlphaFoldDB" id="A0A096DJZ2"/>
<dbReference type="GO" id="GO:0009143">
    <property type="term" value="P:nucleoside triphosphate catabolic process"/>
    <property type="evidence" value="ECO:0007669"/>
    <property type="project" value="InterPro"/>
</dbReference>
<dbReference type="GO" id="GO:0047429">
    <property type="term" value="F:nucleoside triphosphate diphosphatase activity"/>
    <property type="evidence" value="ECO:0007669"/>
    <property type="project" value="InterPro"/>
</dbReference>
<dbReference type="Pfam" id="PF12643">
    <property type="entry name" value="MazG-like"/>
    <property type="match status" value="1"/>
</dbReference>
<evidence type="ECO:0008006" key="3">
    <source>
        <dbReference type="Google" id="ProtNLM"/>
    </source>
</evidence>
<name>A0A096DJZ2_9FIRM</name>
<dbReference type="EMBL" id="AZTB01000080">
    <property type="protein sequence ID" value="KGG79571.1"/>
    <property type="molecule type" value="Genomic_DNA"/>
</dbReference>
<gene>
    <name evidence="1" type="ORF">Y919_11220</name>
</gene>
<comment type="caution">
    <text evidence="1">The sequence shown here is derived from an EMBL/GenBank/DDBJ whole genome shotgun (WGS) entry which is preliminary data.</text>
</comment>
<protein>
    <recommendedName>
        <fullName evidence="3">MazG-like family protein</fullName>
    </recommendedName>
</protein>
<proteinExistence type="predicted"/>
<evidence type="ECO:0000313" key="2">
    <source>
        <dbReference type="Proteomes" id="UP000029622"/>
    </source>
</evidence>
<evidence type="ECO:0000313" key="1">
    <source>
        <dbReference type="EMBL" id="KGG79571.1"/>
    </source>
</evidence>
<dbReference type="RefSeq" id="WP_035164843.1">
    <property type="nucleotide sequence ID" value="NZ_AZTB01000080.1"/>
</dbReference>
<sequence>MGFKDDKIDITKNIKVIEWLKSELLTAVASLFELFVKGIKDSQEALLDALANIILVTYLLGKRLGFSFESIDSKIENKIKLGVIEEHKIEKWYGDLSRLREYLNKSRR</sequence>
<reference evidence="1 2" key="1">
    <citation type="submission" date="2013-12" db="EMBL/GenBank/DDBJ databases">
        <title>Draft genome sequence of Caloranaerobacter sp. H53214.</title>
        <authorList>
            <person name="Jiang L.J."/>
            <person name="Shao Z.Z."/>
            <person name="Long M.N."/>
        </authorList>
    </citation>
    <scope>NUCLEOTIDE SEQUENCE [LARGE SCALE GENOMIC DNA]</scope>
    <source>
        <strain evidence="1 2">H53214</strain>
    </source>
</reference>